<keyword evidence="5" id="KW-0813">Transport</keyword>
<feature type="signal peptide" evidence="4">
    <location>
        <begin position="1"/>
        <end position="25"/>
    </location>
</feature>
<dbReference type="GO" id="GO:0005576">
    <property type="term" value="C:extracellular region"/>
    <property type="evidence" value="ECO:0007669"/>
    <property type="project" value="UniProtKB-SubCell"/>
</dbReference>
<evidence type="ECO:0000256" key="3">
    <source>
        <dbReference type="ARBA" id="ARBA00022656"/>
    </source>
</evidence>
<reference evidence="5" key="1">
    <citation type="journal article" date="2016" name="Toxins">
        <title>Venom Gland Transcriptomic and Proteomic Analyses of the Enigmatic Scorpion Superstitionia donensis (Scorpiones: Superstitioniidae), with Insights on the Evolution of Its Venom Components.</title>
        <authorList>
            <person name="Santibanez-Lopez C.E."/>
            <person name="Cid-Uribe J.I."/>
            <person name="Batista C.V."/>
            <person name="Ortiz E."/>
            <person name="Possani L.D."/>
        </authorList>
    </citation>
    <scope>NUCLEOTIDE SEQUENCE</scope>
    <source>
        <strain evidence="5">Pooled</strain>
        <tissue evidence="5">Venom gland</tissue>
    </source>
</reference>
<dbReference type="GO" id="GO:0034220">
    <property type="term" value="P:monoatomic ion transmembrane transport"/>
    <property type="evidence" value="ECO:0007669"/>
    <property type="project" value="UniProtKB-KW"/>
</dbReference>
<dbReference type="SUPFAM" id="SSF57095">
    <property type="entry name" value="Scorpion toxin-like"/>
    <property type="match status" value="1"/>
</dbReference>
<keyword evidence="5" id="KW-0407">Ion channel</keyword>
<feature type="chain" id="PRO_5012753248" evidence="4">
    <location>
        <begin position="26"/>
        <end position="62"/>
    </location>
</feature>
<keyword evidence="4" id="KW-0732">Signal</keyword>
<dbReference type="GO" id="GO:0090729">
    <property type="term" value="F:toxin activity"/>
    <property type="evidence" value="ECO:0007669"/>
    <property type="project" value="UniProtKB-KW"/>
</dbReference>
<dbReference type="EMBL" id="GFCD01000011">
    <property type="protein sequence ID" value="JAV45774.1"/>
    <property type="molecule type" value="Transcribed_RNA"/>
</dbReference>
<dbReference type="InterPro" id="IPR036574">
    <property type="entry name" value="Scorpion_toxin-like_sf"/>
</dbReference>
<organism evidence="5">
    <name type="scientific">Superstitionia donensis</name>
    <dbReference type="NCBI Taxonomy" id="311983"/>
    <lineage>
        <taxon>Eukaryota</taxon>
        <taxon>Metazoa</taxon>
        <taxon>Ecdysozoa</taxon>
        <taxon>Arthropoda</taxon>
        <taxon>Chelicerata</taxon>
        <taxon>Arachnida</taxon>
        <taxon>Scorpiones</taxon>
        <taxon>Iurida</taxon>
        <taxon>Chactoidea</taxon>
        <taxon>Superstitionidae</taxon>
        <taxon>Superstitionia</taxon>
    </lineage>
</organism>
<accession>A0A1V1WBQ4</accession>
<evidence type="ECO:0000256" key="2">
    <source>
        <dbReference type="ARBA" id="ARBA00022525"/>
    </source>
</evidence>
<evidence type="ECO:0000256" key="1">
    <source>
        <dbReference type="ARBA" id="ARBA00004613"/>
    </source>
</evidence>
<keyword evidence="5" id="KW-0406">Ion transport</keyword>
<evidence type="ECO:0000256" key="4">
    <source>
        <dbReference type="SAM" id="SignalP"/>
    </source>
</evidence>
<evidence type="ECO:0000313" key="5">
    <source>
        <dbReference type="EMBL" id="JAV45774.1"/>
    </source>
</evidence>
<keyword evidence="3" id="KW-0800">Toxin</keyword>
<name>A0A1V1WBQ4_9SCOR</name>
<keyword evidence="2" id="KW-0964">Secreted</keyword>
<sequence>MNKVHCTILLVVLMVFAVSVLPIEGVPTGGCPSDALCAKYCKSNKYGSTGKCDNTNCKCSVG</sequence>
<protein>
    <submittedName>
        <fullName evidence="5">Putative K+ channel toxin</fullName>
    </submittedName>
</protein>
<comment type="subcellular location">
    <subcellularLocation>
        <location evidence="1">Secreted</location>
    </subcellularLocation>
</comment>
<proteinExistence type="predicted"/>
<dbReference type="AlphaFoldDB" id="A0A1V1WBQ4"/>